<protein>
    <submittedName>
        <fullName evidence="1">Uncharacterized protein</fullName>
    </submittedName>
</protein>
<sequence>MSQVAERSKKRHWFLAVWSVPQPGAFLQANAYFWAPSRNATIPLLNGARNSRGLPENAIVVNVVYMGYMTEAQLTGVPIAPVPTVTTAAYNLGLEQSLTVPDPSLLVNAFPESDTFNHQEWALGAAVGRDVRSKIVPVESTPPGHVAEHDH</sequence>
<gene>
    <name evidence="1" type="ORF">phCDa_4</name>
</gene>
<evidence type="ECO:0000313" key="1">
    <source>
        <dbReference type="EMBL" id="AXC36448.1"/>
    </source>
</evidence>
<organism evidence="1 2">
    <name type="scientific">Pseudomonas phage phCDa</name>
    <dbReference type="NCBI Taxonomy" id="2268587"/>
    <lineage>
        <taxon>Viruses</taxon>
        <taxon>Duplodnaviria</taxon>
        <taxon>Heunggongvirae</taxon>
        <taxon>Uroviricota</taxon>
        <taxon>Caudoviricetes</taxon>
        <taxon>Schitoviridae</taxon>
        <taxon>Shizishanvirus</taxon>
        <taxon>Shizishanvirus phCDa</taxon>
    </lineage>
</organism>
<proteinExistence type="predicted"/>
<keyword evidence="2" id="KW-1185">Reference proteome</keyword>
<name>A0A2Z5HA04_9CAUD</name>
<dbReference type="EMBL" id="MH382836">
    <property type="protein sequence ID" value="AXC36448.1"/>
    <property type="molecule type" value="Genomic_DNA"/>
</dbReference>
<accession>A0A2Z5HA04</accession>
<evidence type="ECO:0000313" key="2">
    <source>
        <dbReference type="Proteomes" id="UP000252224"/>
    </source>
</evidence>
<reference evidence="1 2" key="1">
    <citation type="submission" date="2018-05" db="EMBL/GenBank/DDBJ databases">
        <title>Genomic characterization of a novel Pseudomonas phage phCDa.</title>
        <authorList>
            <person name="Chen C."/>
            <person name="Lu D."/>
            <person name="Wang J."/>
            <person name="Fu R."/>
        </authorList>
    </citation>
    <scope>NUCLEOTIDE SEQUENCE [LARGE SCALE GENOMIC DNA]</scope>
</reference>
<dbReference type="Proteomes" id="UP000252224">
    <property type="component" value="Segment"/>
</dbReference>